<accession>A0A0A6P044</accession>
<dbReference type="Pfam" id="PF11104">
    <property type="entry name" value="PilM_2"/>
    <property type="match status" value="1"/>
</dbReference>
<reference evidence="2 3" key="1">
    <citation type="submission" date="2016-05" db="EMBL/GenBank/DDBJ databases">
        <title>Single-cell genome of chain-forming Candidatus Thiomargarita nelsonii and comparison to other large sulfur-oxidizing bacteria.</title>
        <authorList>
            <person name="Winkel M."/>
            <person name="Salman V."/>
            <person name="Woyke T."/>
            <person name="Schulz-Vogt H."/>
            <person name="Richter M."/>
            <person name="Flood B."/>
            <person name="Bailey J."/>
            <person name="Amann R."/>
            <person name="Mussmann M."/>
        </authorList>
    </citation>
    <scope>NUCLEOTIDE SEQUENCE [LARGE SCALE GENOMIC DNA]</scope>
    <source>
        <strain evidence="2 3">THI036</strain>
    </source>
</reference>
<evidence type="ECO:0000313" key="2">
    <source>
        <dbReference type="EMBL" id="OAD23703.1"/>
    </source>
</evidence>
<dbReference type="InterPro" id="IPR050696">
    <property type="entry name" value="FtsA/MreB"/>
</dbReference>
<gene>
    <name evidence="2" type="ORF">THIOM_000453</name>
</gene>
<dbReference type="CDD" id="cd24049">
    <property type="entry name" value="ASKHA_NBD_PilM"/>
    <property type="match status" value="1"/>
</dbReference>
<dbReference type="InterPro" id="IPR005883">
    <property type="entry name" value="PilM"/>
</dbReference>
<name>A0A0A6P044_9GAMM</name>
<evidence type="ECO:0000259" key="1">
    <source>
        <dbReference type="SMART" id="SM00842"/>
    </source>
</evidence>
<dbReference type="SMART" id="SM00842">
    <property type="entry name" value="FtsA"/>
    <property type="match status" value="1"/>
</dbReference>
<dbReference type="Gene3D" id="3.30.420.40">
    <property type="match status" value="2"/>
</dbReference>
<dbReference type="InterPro" id="IPR003494">
    <property type="entry name" value="SHS2_FtsA"/>
</dbReference>
<comment type="caution">
    <text evidence="2">The sequence shown here is derived from an EMBL/GenBank/DDBJ whole genome shotgun (WGS) entry which is preliminary data.</text>
</comment>
<dbReference type="GO" id="GO:0051301">
    <property type="term" value="P:cell division"/>
    <property type="evidence" value="ECO:0007669"/>
    <property type="project" value="InterPro"/>
</dbReference>
<dbReference type="AlphaFoldDB" id="A0A0A6P044"/>
<dbReference type="InterPro" id="IPR043129">
    <property type="entry name" value="ATPase_NBD"/>
</dbReference>
<keyword evidence="3" id="KW-1185">Reference proteome</keyword>
<dbReference type="PIRSF" id="PIRSF019169">
    <property type="entry name" value="PilM"/>
    <property type="match status" value="1"/>
</dbReference>
<protein>
    <submittedName>
        <fullName evidence="2">Type IV pilus biogenesis protein PilM</fullName>
    </submittedName>
</protein>
<organism evidence="2 3">
    <name type="scientific">Candidatus Thiomargarita nelsonii</name>
    <dbReference type="NCBI Taxonomy" id="1003181"/>
    <lineage>
        <taxon>Bacteria</taxon>
        <taxon>Pseudomonadati</taxon>
        <taxon>Pseudomonadota</taxon>
        <taxon>Gammaproteobacteria</taxon>
        <taxon>Thiotrichales</taxon>
        <taxon>Thiotrichaceae</taxon>
        <taxon>Thiomargarita</taxon>
    </lineage>
</organism>
<dbReference type="EMBL" id="LUTY01000206">
    <property type="protein sequence ID" value="OAD23703.1"/>
    <property type="molecule type" value="Genomic_DNA"/>
</dbReference>
<dbReference type="Proteomes" id="UP000076962">
    <property type="component" value="Unassembled WGS sequence"/>
</dbReference>
<dbReference type="PATRIC" id="fig|1003181.4.peg.632"/>
<dbReference type="PANTHER" id="PTHR32432">
    <property type="entry name" value="CELL DIVISION PROTEIN FTSA-RELATED"/>
    <property type="match status" value="1"/>
</dbReference>
<dbReference type="PANTHER" id="PTHR32432:SF3">
    <property type="entry name" value="ETHANOLAMINE UTILIZATION PROTEIN EUTJ"/>
    <property type="match status" value="1"/>
</dbReference>
<sequence length="359" mass="39527">MSIFSLKPDPVIGIDISSTAVKLLELSRIGKGFQVESYAMEPLPERSVEDKNIIELESVGTAIEHVVNRAKPRTQYAALAVAGPTVITKVITMEGGLSDQDIKEQIEADPAQYLGQDSEDIDFDFQNLGYNEKEEERVDILLAASRRETIEGRIAALELGGLKAKVVDIEKYVLENALIMVAQNDKDIDDGDTIALIEVGATTCSLNVLGEKNGKPTIVFTHEEMFGGQQLTEEIQNRYDLSYEEANLAKRNNTLDPDYFHTILEPFKDEMVQQISRMVQYYYNQSNYGKLSHILIAGGCASIDGIVDQVSNKVGGHVKTVDPFVSMSLAPGINKTALEKDAPALMLACGLALRSFDEF</sequence>
<dbReference type="Gene3D" id="3.30.1490.300">
    <property type="match status" value="1"/>
</dbReference>
<dbReference type="NCBIfam" id="TIGR01175">
    <property type="entry name" value="pilM"/>
    <property type="match status" value="1"/>
</dbReference>
<feature type="domain" description="SHS2" evidence="1">
    <location>
        <begin position="11"/>
        <end position="178"/>
    </location>
</feature>
<proteinExistence type="predicted"/>
<dbReference type="SUPFAM" id="SSF53067">
    <property type="entry name" value="Actin-like ATPase domain"/>
    <property type="match status" value="2"/>
</dbReference>
<evidence type="ECO:0000313" key="3">
    <source>
        <dbReference type="Proteomes" id="UP000076962"/>
    </source>
</evidence>